<evidence type="ECO:0000313" key="2">
    <source>
        <dbReference type="Proteomes" id="UP000186002"/>
    </source>
</evidence>
<accession>A0A1M7P874</accession>
<proteinExistence type="predicted"/>
<evidence type="ECO:0000313" key="1">
    <source>
        <dbReference type="EMBL" id="SHN12844.1"/>
    </source>
</evidence>
<dbReference type="AlphaFoldDB" id="A0A1M7P874"/>
<gene>
    <name evidence="1" type="ORF">SAMN05444272_4189</name>
</gene>
<reference evidence="1 2" key="1">
    <citation type="submission" date="2016-11" db="EMBL/GenBank/DDBJ databases">
        <authorList>
            <person name="Jaros S."/>
            <person name="Januszkiewicz K."/>
            <person name="Wedrychowicz H."/>
        </authorList>
    </citation>
    <scope>NUCLEOTIDE SEQUENCE [LARGE SCALE GENOMIC DNA]</scope>
    <source>
        <strain evidence="1 2">DSM 22153</strain>
    </source>
</reference>
<dbReference type="Proteomes" id="UP000186002">
    <property type="component" value="Unassembled WGS sequence"/>
</dbReference>
<name>A0A1M7P874_9HYPH</name>
<sequence length="118" mass="13497">MRQTVNLSDLQFPDIRKTLLFFLNGVEKIEYSSHPEEEIAELVAFFYDLSSLVTSPADYLGVALVSREEVGLMDKFGQALEHYLQTTSPGEERIRFIEGEHWLDVKICAKDFLSHSAK</sequence>
<keyword evidence="2" id="KW-1185">Reference proteome</keyword>
<dbReference type="EMBL" id="FRBW01000006">
    <property type="protein sequence ID" value="SHN12844.1"/>
    <property type="molecule type" value="Genomic_DNA"/>
</dbReference>
<protein>
    <submittedName>
        <fullName evidence="1">Uncharacterized protein</fullName>
    </submittedName>
</protein>
<organism evidence="1 2">
    <name type="scientific">Roseibium suaedae</name>
    <dbReference type="NCBI Taxonomy" id="735517"/>
    <lineage>
        <taxon>Bacteria</taxon>
        <taxon>Pseudomonadati</taxon>
        <taxon>Pseudomonadota</taxon>
        <taxon>Alphaproteobacteria</taxon>
        <taxon>Hyphomicrobiales</taxon>
        <taxon>Stappiaceae</taxon>
        <taxon>Roseibium</taxon>
    </lineage>
</organism>